<feature type="compositionally biased region" description="Polar residues" evidence="1">
    <location>
        <begin position="216"/>
        <end position="229"/>
    </location>
</feature>
<feature type="compositionally biased region" description="Polar residues" evidence="1">
    <location>
        <begin position="36"/>
        <end position="53"/>
    </location>
</feature>
<evidence type="ECO:0000313" key="3">
    <source>
        <dbReference type="Proteomes" id="UP000825434"/>
    </source>
</evidence>
<feature type="compositionally biased region" description="Low complexity" evidence="1">
    <location>
        <begin position="425"/>
        <end position="451"/>
    </location>
</feature>
<name>A0ABX8I6S9_9ASCO</name>
<keyword evidence="3" id="KW-1185">Reference proteome</keyword>
<feature type="region of interest" description="Disordered" evidence="1">
    <location>
        <begin position="1"/>
        <end position="66"/>
    </location>
</feature>
<dbReference type="Proteomes" id="UP000825434">
    <property type="component" value="Chromosome 2"/>
</dbReference>
<dbReference type="EMBL" id="CP076662">
    <property type="protein sequence ID" value="QWU87573.1"/>
    <property type="molecule type" value="Genomic_DNA"/>
</dbReference>
<gene>
    <name evidence="2" type="ORF">CA3LBN_001838</name>
</gene>
<evidence type="ECO:0000313" key="2">
    <source>
        <dbReference type="EMBL" id="QWU87573.1"/>
    </source>
</evidence>
<accession>A0ABX8I6S9</accession>
<sequence>MFSTLRLEMTKRVHAKTTTQSTSEAINEAQKHKQEAASTNFPKTSPANGSNSVVFRPRRKTEPPKLPREIAHAASEPVPRWACDQIAEVSRLCEGNREMALHEAYLRAIEKDPKCQLSELVKEIAYMVYCGSRSQVQPRETFSHHWDALSEQPVEFSETTHPKPESCNSQSCNSQVFFAPPACGFSAESLPQTSVEIADATNTNGPTEASALHSPSPATSLPGQNLPLSGQNTAAASSIPFFEASSAVPSASFAAKPAPSAPGFVARWRARFTHFTASVREDWAYRRLERRTARELKKQHKKLRKMEAERSLEELVFRARAAAFEHVQGNLDRKVAEKKHLQQQQVGHSQRAVFAAQAQRRVYAAWRHAERTRATEHKREGRSKKRELKKKELEHEESKKKELKKAPKKVLEKPSKNDLKKTPSKESSSSDSHKSTISPRSSRSTAATSRCSCHRSRAKN</sequence>
<feature type="compositionally biased region" description="Polar residues" evidence="1">
    <location>
        <begin position="16"/>
        <end position="25"/>
    </location>
</feature>
<feature type="compositionally biased region" description="Basic and acidic residues" evidence="1">
    <location>
        <begin position="409"/>
        <end position="424"/>
    </location>
</feature>
<reference evidence="2 3" key="1">
    <citation type="submission" date="2021-06" db="EMBL/GenBank/DDBJ databases">
        <title>Candida outbreak in Lebanon.</title>
        <authorList>
            <person name="Finianos M."/>
        </authorList>
    </citation>
    <scope>NUCLEOTIDE SEQUENCE [LARGE SCALE GENOMIC DNA]</scope>
    <source>
        <strain evidence="2">CA3LBN</strain>
    </source>
</reference>
<proteinExistence type="predicted"/>
<protein>
    <submittedName>
        <fullName evidence="2">Uncharacterized protein</fullName>
    </submittedName>
</protein>
<evidence type="ECO:0000256" key="1">
    <source>
        <dbReference type="SAM" id="MobiDB-lite"/>
    </source>
</evidence>
<feature type="compositionally biased region" description="Basic and acidic residues" evidence="1">
    <location>
        <begin position="389"/>
        <end position="400"/>
    </location>
</feature>
<organism evidence="2 3">
    <name type="scientific">Candidozyma haemuli</name>
    <dbReference type="NCBI Taxonomy" id="45357"/>
    <lineage>
        <taxon>Eukaryota</taxon>
        <taxon>Fungi</taxon>
        <taxon>Dikarya</taxon>
        <taxon>Ascomycota</taxon>
        <taxon>Saccharomycotina</taxon>
        <taxon>Pichiomycetes</taxon>
        <taxon>Metschnikowiaceae</taxon>
        <taxon>Candidozyma</taxon>
    </lineage>
</organism>
<feature type="compositionally biased region" description="Basic and acidic residues" evidence="1">
    <location>
        <begin position="369"/>
        <end position="379"/>
    </location>
</feature>
<feature type="region of interest" description="Disordered" evidence="1">
    <location>
        <begin position="200"/>
        <end position="229"/>
    </location>
</feature>
<feature type="region of interest" description="Disordered" evidence="1">
    <location>
        <begin position="369"/>
        <end position="460"/>
    </location>
</feature>